<gene>
    <name evidence="1" type="ORF">ERS008198_03010</name>
</gene>
<protein>
    <submittedName>
        <fullName evidence="1">Uncharacterized protein</fullName>
    </submittedName>
</protein>
<accession>A0A655DAL5</accession>
<dbReference type="AlphaFoldDB" id="A0A655DAL5"/>
<evidence type="ECO:0000313" key="1">
    <source>
        <dbReference type="EMBL" id="CNU54227.1"/>
    </source>
</evidence>
<organism evidence="1 2">
    <name type="scientific">Salmonella enterica subsp. enterica serovar Bovismorbificans</name>
    <dbReference type="NCBI Taxonomy" id="58097"/>
    <lineage>
        <taxon>Bacteria</taxon>
        <taxon>Pseudomonadati</taxon>
        <taxon>Pseudomonadota</taxon>
        <taxon>Gammaproteobacteria</taxon>
        <taxon>Enterobacterales</taxon>
        <taxon>Enterobacteriaceae</taxon>
        <taxon>Salmonella</taxon>
    </lineage>
</organism>
<dbReference type="EMBL" id="CQPA01000026">
    <property type="protein sequence ID" value="CNU54227.1"/>
    <property type="molecule type" value="Genomic_DNA"/>
</dbReference>
<name>A0A655DAL5_SALET</name>
<evidence type="ECO:0000313" key="2">
    <source>
        <dbReference type="Proteomes" id="UP000041314"/>
    </source>
</evidence>
<proteinExistence type="predicted"/>
<sequence>MGIGYPGGIKMDRGNVQHLLDPVSVIQQTIVSRIGDNRMHRPLRLRGLLYLAFDACTGKFPSGNTAENAERIARRLQPERHHIAHHQQMRQRFMTITINK</sequence>
<reference evidence="1 2" key="1">
    <citation type="submission" date="2015-03" db="EMBL/GenBank/DDBJ databases">
        <authorList>
            <consortium name="Pathogen Informatics"/>
        </authorList>
    </citation>
    <scope>NUCLEOTIDE SEQUENCE [LARGE SCALE GENOMIC DNA]</scope>
    <source>
        <strain evidence="1 2">A1104</strain>
    </source>
</reference>
<dbReference type="Proteomes" id="UP000041314">
    <property type="component" value="Unassembled WGS sequence"/>
</dbReference>